<dbReference type="Proteomes" id="UP000035680">
    <property type="component" value="Unassembled WGS sequence"/>
</dbReference>
<dbReference type="WBParaSite" id="SVE_1592100.1">
    <property type="protein sequence ID" value="SVE_1592100.1"/>
    <property type="gene ID" value="SVE_1592100"/>
</dbReference>
<evidence type="ECO:0000313" key="1">
    <source>
        <dbReference type="Proteomes" id="UP000035680"/>
    </source>
</evidence>
<organism evidence="1 2">
    <name type="scientific">Strongyloides venezuelensis</name>
    <name type="common">Threadworm</name>
    <dbReference type="NCBI Taxonomy" id="75913"/>
    <lineage>
        <taxon>Eukaryota</taxon>
        <taxon>Metazoa</taxon>
        <taxon>Ecdysozoa</taxon>
        <taxon>Nematoda</taxon>
        <taxon>Chromadorea</taxon>
        <taxon>Rhabditida</taxon>
        <taxon>Tylenchina</taxon>
        <taxon>Panagrolaimomorpha</taxon>
        <taxon>Strongyloidoidea</taxon>
        <taxon>Strongyloididae</taxon>
        <taxon>Strongyloides</taxon>
    </lineage>
</organism>
<accession>A0A0K0FUA9</accession>
<protein>
    <submittedName>
        <fullName evidence="2">Uncharacterized protein</fullName>
    </submittedName>
</protein>
<name>A0A0K0FUA9_STRVS</name>
<evidence type="ECO:0000313" key="2">
    <source>
        <dbReference type="WBParaSite" id="SVE_1592100.1"/>
    </source>
</evidence>
<proteinExistence type="predicted"/>
<reference evidence="1" key="1">
    <citation type="submission" date="2014-07" db="EMBL/GenBank/DDBJ databases">
        <authorList>
            <person name="Martin A.A"/>
            <person name="De Silva N."/>
        </authorList>
    </citation>
    <scope>NUCLEOTIDE SEQUENCE</scope>
</reference>
<sequence length="171" mass="20192">MTFFTSDQHWNNLVEKNKKTPFIEESDFALINIIPGKFPQYGGDCPRLLRQVAHVNIPNIIKEEKRKNEEREENGFFDSSFKDDFSDLRKLKEQLFINILKLEILEARLYSKNPQYYNKILESGKTNFQSSLSAFQLNNSFKITSTEVLKDKCVVKNNERFSFKRLFKSCM</sequence>
<keyword evidence="1" id="KW-1185">Reference proteome</keyword>
<reference evidence="2" key="2">
    <citation type="submission" date="2015-08" db="UniProtKB">
        <authorList>
            <consortium name="WormBaseParasite"/>
        </authorList>
    </citation>
    <scope>IDENTIFICATION</scope>
</reference>
<dbReference type="AlphaFoldDB" id="A0A0K0FUA9"/>